<evidence type="ECO:0000313" key="10">
    <source>
        <dbReference type="Proteomes" id="UP000005239"/>
    </source>
</evidence>
<evidence type="ECO:0000313" key="9">
    <source>
        <dbReference type="EnsemblMetazoa" id="PPA04428.1"/>
    </source>
</evidence>
<feature type="compositionally biased region" description="Gly residues" evidence="8">
    <location>
        <begin position="613"/>
        <end position="627"/>
    </location>
</feature>
<dbReference type="EnsemblMetazoa" id="PPA04428.1">
    <property type="protein sequence ID" value="PPA04428.1"/>
    <property type="gene ID" value="WBGene00093982"/>
</dbReference>
<keyword evidence="4" id="KW-0540">Nuclease</keyword>
<dbReference type="CDD" id="cd00303">
    <property type="entry name" value="retropepsin_like"/>
    <property type="match status" value="1"/>
</dbReference>
<accession>A0A2A6D1K3</accession>
<feature type="region of interest" description="Disordered" evidence="8">
    <location>
        <begin position="610"/>
        <end position="654"/>
    </location>
</feature>
<feature type="compositionally biased region" description="Basic and acidic residues" evidence="8">
    <location>
        <begin position="275"/>
        <end position="286"/>
    </location>
</feature>
<dbReference type="Gene3D" id="2.40.70.10">
    <property type="entry name" value="Acid Proteases"/>
    <property type="match status" value="1"/>
</dbReference>
<gene>
    <name evidence="9" type="primary">WBGene00093982</name>
</gene>
<dbReference type="PANTHER" id="PTHR37984:SF5">
    <property type="entry name" value="PROTEIN NYNRIN-LIKE"/>
    <property type="match status" value="1"/>
</dbReference>
<dbReference type="InterPro" id="IPR001995">
    <property type="entry name" value="Peptidase_A2_cat"/>
</dbReference>
<accession>A0A8R1YAF1</accession>
<sequence>MDNNDANVTPMDTTGAIGDAEHNQISIPGEVSKRQTRGMSEERRKNEMSVTVRMNTEYDAISKAYKDCKDRVKSQTSLRVGGEVTVVNDCFKAAKKEADKAWEGIVKAVSTALEANVSNEREVNFLKSVEMDSFEQVEAVIRENREELDQFRLLLENVKELEAVDDIPSLLEKIKDEREAREKERLEWEDMKTELFEKFGALKKKMEEDEANALELVDSFEELEKKVAKLVEEKARLKAVNDEQLARLIAAEDANQGQNRMNSPNGTSSSQEMSESQRRSENMRRQNEVLQRMRQMREHGGHSTQQHDSLGLRQTNVLPSSMTPTTGASSGNLSGGMGDTGNQYTGHSPYQNQFDVGTGLPQGMAGIGSGVGGVRNNDAILGKSVGLMANALPRMARYSGKKEDWENFETGFMIRFGKMDTVVAMSLLNDHLFGEAKDALRSVPVDEKAKGVKGVLTWLRSRLSNETPFEEIEVSRMLRHQKINGRSVGKVCEELEELTTRLHRDEVSKETERKRQLLFLFEGKYKEHVRLLGLFREGASYSAMKAALVELEYMRRTEKEFKAYTEGVGSSGPRCFNCGDTSHKANQCNSRNGKGGGSGGSGNGANGYSGSMGTNGGTNGTYRGGYSGSNRGSNNTGSRGGQRPQQYNSGYGNGGARAHIAAASTNGYNNTKSYSNAGTGANSVPLGTKSNVNAVQTEESTVRENTEVQRHEYCEQSRMNNNMEEFFFIKQRELVNGKLNGVPVQVLLDTGADVSIVSADVINKIDDVVVEKGACPRIKDASNAIMDIIGRTVLEVELEVGKKTRVGFYVLNNGFGKVIIGGKGLDDVGVELREVRFREKEHSKGKEVLVLREAQIEPGQLGSIWVTGSKHNTVLLESSIDQVVEGIAVTERIVNIPVFNDTESELRFTKHQPVGVWRVIDGAVEEVHAGQKGTGMRSDSRDTELIWKDVREKLVSNRGHELESTLEEVHENVLVGHQGGKKMNQLLRKEYIWGAMEKDIAGVLRECDLCLRRESPSFSRMMLLMRKTQEEVNERLKGERERMKSSYDKKWENNKKHEPMVGDRVYAFKEKIEEKNPKLRIKWEGPYRVIERSNTTATIVGIENGVEKVVQLDKLRKVPGVEDETKVLSVNESANCSRLVNLESPLHWDNVCPGCALKPRTLKEVWNGCPAEYASFSFPSLKEFAIMRTLIERNKNLTPVRAYKLLAMGKLSEEDNMTDKTIEETIGNLCSHALVTLKGPTVEWRFTVTDINPKYEKAYRRGLGEDVETSHGYGAIVHAPGLDITKQGGDRARWEWRLEMPSEWGELFSNWHRFKTRKTIKNLLIIWPKALCLEDMTSLTDLVIYHTERNAWNTVIVTEPCGGASNTDYIPFLIQWAAEQPKTGRIRVIVTESAITDGTPISALERCHPWIKRDHWEYAVQAWVHGKPWDVNAAEKELEEKGIERERRK</sequence>
<feature type="coiled-coil region" evidence="7">
    <location>
        <begin position="141"/>
        <end position="247"/>
    </location>
</feature>
<dbReference type="InterPro" id="IPR001969">
    <property type="entry name" value="Aspartic_peptidase_AS"/>
</dbReference>
<dbReference type="InterPro" id="IPR001878">
    <property type="entry name" value="Znf_CCHC"/>
</dbReference>
<dbReference type="Gene3D" id="1.10.340.70">
    <property type="match status" value="1"/>
</dbReference>
<dbReference type="GO" id="GO:0006508">
    <property type="term" value="P:proteolysis"/>
    <property type="evidence" value="ECO:0007669"/>
    <property type="project" value="InterPro"/>
</dbReference>
<evidence type="ECO:0000256" key="7">
    <source>
        <dbReference type="SAM" id="Coils"/>
    </source>
</evidence>
<evidence type="ECO:0000256" key="8">
    <source>
        <dbReference type="SAM" id="MobiDB-lite"/>
    </source>
</evidence>
<name>A0A2A6D1K3_PRIPA</name>
<feature type="region of interest" description="Disordered" evidence="8">
    <location>
        <begin position="1"/>
        <end position="47"/>
    </location>
</feature>
<feature type="region of interest" description="Disordered" evidence="8">
    <location>
        <begin position="316"/>
        <end position="342"/>
    </location>
</feature>
<keyword evidence="7" id="KW-0175">Coiled coil</keyword>
<feature type="region of interest" description="Disordered" evidence="8">
    <location>
        <begin position="252"/>
        <end position="286"/>
    </location>
</feature>
<keyword evidence="3" id="KW-0548">Nucleotidyltransferase</keyword>
<evidence type="ECO:0000256" key="3">
    <source>
        <dbReference type="ARBA" id="ARBA00022695"/>
    </source>
</evidence>
<dbReference type="PANTHER" id="PTHR37984">
    <property type="entry name" value="PROTEIN CBG26694"/>
    <property type="match status" value="1"/>
</dbReference>
<dbReference type="OrthoDB" id="5849037at2759"/>
<dbReference type="PROSITE" id="PS50175">
    <property type="entry name" value="ASP_PROT_RETROV"/>
    <property type="match status" value="1"/>
</dbReference>
<proteinExistence type="predicted"/>
<reference evidence="10" key="1">
    <citation type="journal article" date="2008" name="Nat. Genet.">
        <title>The Pristionchus pacificus genome provides a unique perspective on nematode lifestyle and parasitism.</title>
        <authorList>
            <person name="Dieterich C."/>
            <person name="Clifton S.W."/>
            <person name="Schuster L.N."/>
            <person name="Chinwalla A."/>
            <person name="Delehaunty K."/>
            <person name="Dinkelacker I."/>
            <person name="Fulton L."/>
            <person name="Fulton R."/>
            <person name="Godfrey J."/>
            <person name="Minx P."/>
            <person name="Mitreva M."/>
            <person name="Roeseler W."/>
            <person name="Tian H."/>
            <person name="Witte H."/>
            <person name="Yang S.P."/>
            <person name="Wilson R.K."/>
            <person name="Sommer R.J."/>
        </authorList>
    </citation>
    <scope>NUCLEOTIDE SEQUENCE [LARGE SCALE GENOMIC DNA]</scope>
    <source>
        <strain evidence="10">PS312</strain>
    </source>
</reference>
<feature type="compositionally biased region" description="Polar residues" evidence="8">
    <location>
        <begin position="255"/>
        <end position="267"/>
    </location>
</feature>
<dbReference type="Pfam" id="PF17921">
    <property type="entry name" value="Integrase_H2C2"/>
    <property type="match status" value="1"/>
</dbReference>
<dbReference type="InterPro" id="IPR041588">
    <property type="entry name" value="Integrase_H2C2"/>
</dbReference>
<reference evidence="9" key="2">
    <citation type="submission" date="2022-06" db="UniProtKB">
        <authorList>
            <consortium name="EnsemblMetazoa"/>
        </authorList>
    </citation>
    <scope>IDENTIFICATION</scope>
    <source>
        <strain evidence="9">PS312</strain>
    </source>
</reference>
<feature type="compositionally biased region" description="Polar residues" evidence="8">
    <location>
        <begin position="1"/>
        <end position="12"/>
    </location>
</feature>
<organism evidence="9 10">
    <name type="scientific">Pristionchus pacificus</name>
    <name type="common">Parasitic nematode worm</name>
    <dbReference type="NCBI Taxonomy" id="54126"/>
    <lineage>
        <taxon>Eukaryota</taxon>
        <taxon>Metazoa</taxon>
        <taxon>Ecdysozoa</taxon>
        <taxon>Nematoda</taxon>
        <taxon>Chromadorea</taxon>
        <taxon>Rhabditida</taxon>
        <taxon>Rhabditina</taxon>
        <taxon>Diplogasteromorpha</taxon>
        <taxon>Diplogasteroidea</taxon>
        <taxon>Neodiplogasteridae</taxon>
        <taxon>Pristionchus</taxon>
    </lineage>
</organism>
<dbReference type="PROSITE" id="PS50158">
    <property type="entry name" value="ZF_CCHC"/>
    <property type="match status" value="1"/>
</dbReference>
<dbReference type="InterPro" id="IPR021109">
    <property type="entry name" value="Peptidase_aspartic_dom_sf"/>
</dbReference>
<feature type="compositionally biased region" description="Low complexity" evidence="8">
    <location>
        <begin position="628"/>
        <end position="637"/>
    </location>
</feature>
<dbReference type="GO" id="GO:0008270">
    <property type="term" value="F:zinc ion binding"/>
    <property type="evidence" value="ECO:0007669"/>
    <property type="project" value="InterPro"/>
</dbReference>
<evidence type="ECO:0000256" key="1">
    <source>
        <dbReference type="ARBA" id="ARBA00012493"/>
    </source>
</evidence>
<dbReference type="GO" id="GO:0003964">
    <property type="term" value="F:RNA-directed DNA polymerase activity"/>
    <property type="evidence" value="ECO:0007669"/>
    <property type="project" value="UniProtKB-EC"/>
</dbReference>
<dbReference type="PROSITE" id="PS00141">
    <property type="entry name" value="ASP_PROTEASE"/>
    <property type="match status" value="1"/>
</dbReference>
<keyword evidence="2" id="KW-0808">Transferase</keyword>
<keyword evidence="10" id="KW-1185">Reference proteome</keyword>
<evidence type="ECO:0000256" key="2">
    <source>
        <dbReference type="ARBA" id="ARBA00022679"/>
    </source>
</evidence>
<dbReference type="GO" id="GO:0004519">
    <property type="term" value="F:endonuclease activity"/>
    <property type="evidence" value="ECO:0007669"/>
    <property type="project" value="UniProtKB-KW"/>
</dbReference>
<keyword evidence="6" id="KW-0378">Hydrolase</keyword>
<protein>
    <recommendedName>
        <fullName evidence="1">RNA-directed DNA polymerase</fullName>
        <ecNumber evidence="1">2.7.7.49</ecNumber>
    </recommendedName>
</protein>
<evidence type="ECO:0000256" key="5">
    <source>
        <dbReference type="ARBA" id="ARBA00022759"/>
    </source>
</evidence>
<evidence type="ECO:0000256" key="4">
    <source>
        <dbReference type="ARBA" id="ARBA00022722"/>
    </source>
</evidence>
<keyword evidence="5" id="KW-0255">Endonuclease</keyword>
<dbReference type="GO" id="GO:0004190">
    <property type="term" value="F:aspartic-type endopeptidase activity"/>
    <property type="evidence" value="ECO:0007669"/>
    <property type="project" value="InterPro"/>
</dbReference>
<dbReference type="GO" id="GO:0003676">
    <property type="term" value="F:nucleic acid binding"/>
    <property type="evidence" value="ECO:0007669"/>
    <property type="project" value="InterPro"/>
</dbReference>
<dbReference type="EC" id="2.7.7.49" evidence="1"/>
<evidence type="ECO:0000256" key="6">
    <source>
        <dbReference type="ARBA" id="ARBA00022801"/>
    </source>
</evidence>
<feature type="compositionally biased region" description="Polar residues" evidence="8">
    <location>
        <begin position="316"/>
        <end position="332"/>
    </location>
</feature>
<dbReference type="InterPro" id="IPR050951">
    <property type="entry name" value="Retrovirus_Pol_polyprotein"/>
</dbReference>
<dbReference type="Proteomes" id="UP000005239">
    <property type="component" value="Unassembled WGS sequence"/>
</dbReference>
<dbReference type="SUPFAM" id="SSF50630">
    <property type="entry name" value="Acid proteases"/>
    <property type="match status" value="1"/>
</dbReference>